<dbReference type="GO" id="GO:0005085">
    <property type="term" value="F:guanyl-nucleotide exchange factor activity"/>
    <property type="evidence" value="ECO:0007669"/>
    <property type="project" value="UniProtKB-KW"/>
</dbReference>
<dbReference type="Gene3D" id="1.10.238.10">
    <property type="entry name" value="EF-hand"/>
    <property type="match status" value="1"/>
</dbReference>
<organism evidence="21 22">
    <name type="scientific">Geotrypetes seraphini</name>
    <name type="common">Gaboon caecilian</name>
    <name type="synonym">Caecilia seraphini</name>
    <dbReference type="NCBI Taxonomy" id="260995"/>
    <lineage>
        <taxon>Eukaryota</taxon>
        <taxon>Metazoa</taxon>
        <taxon>Chordata</taxon>
        <taxon>Craniata</taxon>
        <taxon>Vertebrata</taxon>
        <taxon>Euteleostomi</taxon>
        <taxon>Amphibia</taxon>
        <taxon>Gymnophiona</taxon>
        <taxon>Geotrypetes</taxon>
    </lineage>
</organism>
<dbReference type="InterPro" id="IPR000651">
    <property type="entry name" value="Ras-like_Gua-exchang_fac_N"/>
</dbReference>
<feature type="domain" description="Ras-GEF" evidence="17">
    <location>
        <begin position="92"/>
        <end position="329"/>
    </location>
</feature>
<keyword evidence="4" id="KW-1003">Cell membrane</keyword>
<evidence type="ECO:0000256" key="16">
    <source>
        <dbReference type="PROSITE-ProRule" id="PRU00168"/>
    </source>
</evidence>
<dbReference type="PROSITE" id="PS50009">
    <property type="entry name" value="RASGEF_CAT"/>
    <property type="match status" value="1"/>
</dbReference>
<evidence type="ECO:0000259" key="18">
    <source>
        <dbReference type="PROSITE" id="PS50081"/>
    </source>
</evidence>
<dbReference type="SUPFAM" id="SSF47473">
    <property type="entry name" value="EF-hand"/>
    <property type="match status" value="1"/>
</dbReference>
<reference evidence="22" key="1">
    <citation type="submission" date="2025-08" db="UniProtKB">
        <authorList>
            <consortium name="RefSeq"/>
        </authorList>
    </citation>
    <scope>IDENTIFICATION</scope>
</reference>
<dbReference type="PROSITE" id="PS00018">
    <property type="entry name" value="EF_HAND_1"/>
    <property type="match status" value="2"/>
</dbReference>
<dbReference type="GO" id="GO:0005509">
    <property type="term" value="F:calcium ion binding"/>
    <property type="evidence" value="ECO:0007669"/>
    <property type="project" value="InterPro"/>
</dbReference>
<evidence type="ECO:0000256" key="8">
    <source>
        <dbReference type="ARBA" id="ARBA00022723"/>
    </source>
</evidence>
<evidence type="ECO:0000313" key="21">
    <source>
        <dbReference type="Proteomes" id="UP000515159"/>
    </source>
</evidence>
<keyword evidence="8" id="KW-0479">Metal-binding</keyword>
<evidence type="ECO:0000256" key="5">
    <source>
        <dbReference type="ARBA" id="ARBA00022490"/>
    </source>
</evidence>
<dbReference type="GO" id="GO:0007265">
    <property type="term" value="P:Ras protein signal transduction"/>
    <property type="evidence" value="ECO:0007669"/>
    <property type="project" value="TreeGrafter"/>
</dbReference>
<dbReference type="InterPro" id="IPR001895">
    <property type="entry name" value="RASGEF_cat_dom"/>
</dbReference>
<comment type="similarity">
    <text evidence="3">Belongs to the RASGRP family.</text>
</comment>
<dbReference type="SMART" id="SM00229">
    <property type="entry name" value="RasGEFN"/>
    <property type="match status" value="1"/>
</dbReference>
<dbReference type="CDD" id="cd06224">
    <property type="entry name" value="REM"/>
    <property type="match status" value="1"/>
</dbReference>
<dbReference type="CDD" id="cd00051">
    <property type="entry name" value="EFh"/>
    <property type="match status" value="1"/>
</dbReference>
<evidence type="ECO:0000256" key="15">
    <source>
        <dbReference type="ARBA" id="ARBA00034102"/>
    </source>
</evidence>
<dbReference type="GeneID" id="117365668"/>
<evidence type="ECO:0000256" key="12">
    <source>
        <dbReference type="ARBA" id="ARBA00022837"/>
    </source>
</evidence>
<dbReference type="InterPro" id="IPR046349">
    <property type="entry name" value="C1-like_sf"/>
</dbReference>
<dbReference type="AlphaFoldDB" id="A0A6P8S611"/>
<dbReference type="InterPro" id="IPR008937">
    <property type="entry name" value="Ras-like_GEF"/>
</dbReference>
<dbReference type="PROSITE" id="PS50081">
    <property type="entry name" value="ZF_DAG_PE_2"/>
    <property type="match status" value="1"/>
</dbReference>
<dbReference type="InterPro" id="IPR018247">
    <property type="entry name" value="EF_Hand_1_Ca_BS"/>
</dbReference>
<evidence type="ECO:0000256" key="9">
    <source>
        <dbReference type="ARBA" id="ARBA00022737"/>
    </source>
</evidence>
<dbReference type="GO" id="GO:0043005">
    <property type="term" value="C:neuron projection"/>
    <property type="evidence" value="ECO:0007669"/>
    <property type="project" value="UniProtKB-KW"/>
</dbReference>
<sequence>MMGLSKLEKGCTVDELLGMCLEEFDMKGKAKDPQLVRMFLMMHPWYIPSSQLAAKLLTISQESTGTDAKSLRMKTCHLVRYWISQFPAEFDLNPELAEQIKELKGLLDREGSRRQSSLIDIESVPSYEWKRQVTQRNPVAQKKRKMSLLFDHLQSSELAEHLTYLEYRSFNKILKLLHLQNFNTLMAVVGGLSHSSISRLKETQSFVSPETTKIFEGLTELVTSCGNYSQYRKRFSECTSFRFPILGVHLKDLIAVHVALPDWLDKAKTQVNGVKMQQLYTILNELVFIQTLKPPFEANMDLINLLTVSLDQYRSEEEIYQLSLQREPRNKSMVSSPTSPTPPALIDEWASAVKPKPDQAIIIKHIEKMVESVFRNFDVDGDGHISQEEFKSIRNNFPYLCSFGDLDENQDGRISKEEMISYFMKASSVFNCKMGFIHNFYETTYLRPTSCEHCRNFILGIYKKGLKCRACGITCHKQCKDLLSVECRKRARSFCAESPSSHQTRSFSFSIPSPVQKSVQHTDEVLQVVEDGVFDVHL</sequence>
<evidence type="ECO:0000259" key="17">
    <source>
        <dbReference type="PROSITE" id="PS50009"/>
    </source>
</evidence>
<keyword evidence="5" id="KW-0963">Cytoplasm</keyword>
<gene>
    <name evidence="22" type="primary">RASGRP2</name>
</gene>
<dbReference type="GO" id="GO:0045202">
    <property type="term" value="C:synapse"/>
    <property type="evidence" value="ECO:0007669"/>
    <property type="project" value="UniProtKB-SubCell"/>
</dbReference>
<evidence type="ECO:0000256" key="7">
    <source>
        <dbReference type="ARBA" id="ARBA00022658"/>
    </source>
</evidence>
<dbReference type="CTD" id="10235"/>
<dbReference type="GO" id="GO:0008270">
    <property type="term" value="F:zinc ion binding"/>
    <property type="evidence" value="ECO:0007669"/>
    <property type="project" value="UniProtKB-KW"/>
</dbReference>
<dbReference type="SMART" id="SM00054">
    <property type="entry name" value="EFh"/>
    <property type="match status" value="2"/>
</dbReference>
<keyword evidence="7 16" id="KW-0344">Guanine-nucleotide releasing factor</keyword>
<evidence type="ECO:0000313" key="22">
    <source>
        <dbReference type="RefSeq" id="XP_033812201.1"/>
    </source>
</evidence>
<feature type="domain" description="EF-hand" evidence="20">
    <location>
        <begin position="365"/>
        <end position="400"/>
    </location>
</feature>
<evidence type="ECO:0000256" key="6">
    <source>
        <dbReference type="ARBA" id="ARBA00022599"/>
    </source>
</evidence>
<evidence type="ECO:0000259" key="20">
    <source>
        <dbReference type="PROSITE" id="PS50222"/>
    </source>
</evidence>
<keyword evidence="9" id="KW-0677">Repeat</keyword>
<dbReference type="SMART" id="SM00147">
    <property type="entry name" value="RasGEF"/>
    <property type="match status" value="1"/>
</dbReference>
<dbReference type="Pfam" id="PF00130">
    <property type="entry name" value="C1_1"/>
    <property type="match status" value="1"/>
</dbReference>
<dbReference type="GO" id="GO:0005886">
    <property type="term" value="C:plasma membrane"/>
    <property type="evidence" value="ECO:0007669"/>
    <property type="project" value="UniProtKB-SubCell"/>
</dbReference>
<keyword evidence="6" id="KW-0771">Synaptosome</keyword>
<dbReference type="InterPro" id="IPR023578">
    <property type="entry name" value="Ras_GEF_dom_sf"/>
</dbReference>
<keyword evidence="14" id="KW-0472">Membrane</keyword>
<dbReference type="PROSITE" id="PS50222">
    <property type="entry name" value="EF_HAND_2"/>
    <property type="match status" value="1"/>
</dbReference>
<protein>
    <submittedName>
        <fullName evidence="22">RAS guanyl-releasing protein 2 isoform X2</fullName>
    </submittedName>
</protein>
<dbReference type="GO" id="GO:0005829">
    <property type="term" value="C:cytosol"/>
    <property type="evidence" value="ECO:0007669"/>
    <property type="project" value="UniProtKB-SubCell"/>
</dbReference>
<feature type="domain" description="N-terminal Ras-GEF" evidence="19">
    <location>
        <begin position="4"/>
        <end position="126"/>
    </location>
</feature>
<keyword evidence="21" id="KW-1185">Reference proteome</keyword>
<evidence type="ECO:0000259" key="19">
    <source>
        <dbReference type="PROSITE" id="PS50212"/>
    </source>
</evidence>
<evidence type="ECO:0000256" key="14">
    <source>
        <dbReference type="ARBA" id="ARBA00023136"/>
    </source>
</evidence>
<evidence type="ECO:0000256" key="13">
    <source>
        <dbReference type="ARBA" id="ARBA00023018"/>
    </source>
</evidence>
<evidence type="ECO:0000256" key="1">
    <source>
        <dbReference type="ARBA" id="ARBA00004202"/>
    </source>
</evidence>
<dbReference type="InterPro" id="IPR002048">
    <property type="entry name" value="EF_hand_dom"/>
</dbReference>
<evidence type="ECO:0000256" key="3">
    <source>
        <dbReference type="ARBA" id="ARBA00009566"/>
    </source>
</evidence>
<dbReference type="SUPFAM" id="SSF57889">
    <property type="entry name" value="Cysteine-rich domain"/>
    <property type="match status" value="1"/>
</dbReference>
<keyword evidence="10" id="KW-0863">Zinc-finger</keyword>
<dbReference type="RefSeq" id="XP_033812201.1">
    <property type="nucleotide sequence ID" value="XM_033956310.1"/>
</dbReference>
<dbReference type="InterPro" id="IPR002219">
    <property type="entry name" value="PKC_DAG/PE"/>
</dbReference>
<dbReference type="Gene3D" id="1.10.840.10">
    <property type="entry name" value="Ras guanine-nucleotide exchange factors catalytic domain"/>
    <property type="match status" value="1"/>
</dbReference>
<dbReference type="PANTHER" id="PTHR23113">
    <property type="entry name" value="GUANINE NUCLEOTIDE EXCHANGE FACTOR"/>
    <property type="match status" value="1"/>
</dbReference>
<feature type="domain" description="Phorbol-ester/DAG-type" evidence="18">
    <location>
        <begin position="437"/>
        <end position="487"/>
    </location>
</feature>
<dbReference type="InterPro" id="IPR036964">
    <property type="entry name" value="RASGEF_cat_dom_sf"/>
</dbReference>
<dbReference type="Pfam" id="PF00036">
    <property type="entry name" value="EF-hand_1"/>
    <property type="match status" value="1"/>
</dbReference>
<evidence type="ECO:0000256" key="2">
    <source>
        <dbReference type="ARBA" id="ARBA00004514"/>
    </source>
</evidence>
<dbReference type="Proteomes" id="UP000515159">
    <property type="component" value="Chromosome 8"/>
</dbReference>
<dbReference type="SUPFAM" id="SSF48366">
    <property type="entry name" value="Ras GEF"/>
    <property type="match status" value="1"/>
</dbReference>
<accession>A0A6P8S611</accession>
<comment type="subcellular location">
    <subcellularLocation>
        <location evidence="1">Cell membrane</location>
        <topology evidence="1">Peripheral membrane protein</topology>
    </subcellularLocation>
    <subcellularLocation>
        <location evidence="2">Cytoplasm</location>
        <location evidence="2">Cytosol</location>
    </subcellularLocation>
    <subcellularLocation>
        <location evidence="15">Synapse</location>
        <location evidence="15">Synaptosome</location>
    </subcellularLocation>
</comment>
<evidence type="ECO:0000256" key="11">
    <source>
        <dbReference type="ARBA" id="ARBA00022833"/>
    </source>
</evidence>
<dbReference type="PROSITE" id="PS00479">
    <property type="entry name" value="ZF_DAG_PE_1"/>
    <property type="match status" value="1"/>
</dbReference>
<keyword evidence="12" id="KW-0106">Calcium</keyword>
<name>A0A6P8S611_GEOSA</name>
<dbReference type="Pfam" id="PF13202">
    <property type="entry name" value="EF-hand_5"/>
    <property type="match status" value="1"/>
</dbReference>
<evidence type="ECO:0000256" key="4">
    <source>
        <dbReference type="ARBA" id="ARBA00022475"/>
    </source>
</evidence>
<evidence type="ECO:0000256" key="10">
    <source>
        <dbReference type="ARBA" id="ARBA00022771"/>
    </source>
</evidence>
<dbReference type="PANTHER" id="PTHR23113:SF16">
    <property type="entry name" value="RAS GUANYL-RELEASING PROTEIN 2"/>
    <property type="match status" value="1"/>
</dbReference>
<dbReference type="SMART" id="SM00109">
    <property type="entry name" value="C1"/>
    <property type="match status" value="1"/>
</dbReference>
<dbReference type="PROSITE" id="PS50212">
    <property type="entry name" value="RASGEF_NTER"/>
    <property type="match status" value="1"/>
</dbReference>
<proteinExistence type="inferred from homology"/>
<keyword evidence="11" id="KW-0862">Zinc</keyword>
<dbReference type="Pfam" id="PF00617">
    <property type="entry name" value="RasGEF"/>
    <property type="match status" value="1"/>
</dbReference>
<keyword evidence="13" id="KW-0770">Synapse</keyword>
<dbReference type="Gene3D" id="1.20.870.10">
    <property type="entry name" value="Son of sevenless (SoS) protein Chain: S domain 1"/>
    <property type="match status" value="1"/>
</dbReference>
<dbReference type="InterPro" id="IPR011992">
    <property type="entry name" value="EF-hand-dom_pair"/>
</dbReference>
<dbReference type="Gene3D" id="3.30.60.20">
    <property type="match status" value="1"/>
</dbReference>